<proteinExistence type="predicted"/>
<protein>
    <submittedName>
        <fullName evidence="2">Uncharacterized protein</fullName>
    </submittedName>
</protein>
<name>A0AA36IX32_9DINO</name>
<dbReference type="Proteomes" id="UP001178507">
    <property type="component" value="Unassembled WGS sequence"/>
</dbReference>
<comment type="caution">
    <text evidence="2">The sequence shown here is derived from an EMBL/GenBank/DDBJ whole genome shotgun (WGS) entry which is preliminary data.</text>
</comment>
<dbReference type="AlphaFoldDB" id="A0AA36IX32"/>
<feature type="compositionally biased region" description="Acidic residues" evidence="1">
    <location>
        <begin position="255"/>
        <end position="269"/>
    </location>
</feature>
<sequence length="430" mass="47502">MQKSARGVKKSRRGAGETQTQNAVPFYSHFAKSVLRPFPDSAGNFLWIPRGKGAKTEQDLLKPARLAKSRSSANCEALGRMPTYLSEEGACVAHAAEYLKDNLALEKFGAGFVERLREGEGAKFVEACCFFNKDDETEKDVAKAAEHVANYLDFLTNDPEAKIKEARRMVLCAARMFVLGASALEQMALAQHPEEWAQQMNTEKQPAAAAGAFKKKPTAKRYRALLEAAAASLLSEQSLTRKRKKPKLEDSSAADSEDEEATDKEDSSEESGQQHGSISSDEKKKKKKKQKMKEAAKERDRKKADKSKQKGKDKAKPASAEVLVDSPEPEDPDKEQTQALSKWQLSEIQSAEGEWQLFKEVLKSAAATQEDFAKHLNYVPVEVREAFGVKVKKLPAKAEARGAVAQRMQDIIAAGKSFWAAQQAQPLPQE</sequence>
<organism evidence="2 3">
    <name type="scientific">Effrenium voratum</name>
    <dbReference type="NCBI Taxonomy" id="2562239"/>
    <lineage>
        <taxon>Eukaryota</taxon>
        <taxon>Sar</taxon>
        <taxon>Alveolata</taxon>
        <taxon>Dinophyceae</taxon>
        <taxon>Suessiales</taxon>
        <taxon>Symbiodiniaceae</taxon>
        <taxon>Effrenium</taxon>
    </lineage>
</organism>
<dbReference type="EMBL" id="CAUJNA010002855">
    <property type="protein sequence ID" value="CAJ1394453.1"/>
    <property type="molecule type" value="Genomic_DNA"/>
</dbReference>
<reference evidence="2" key="1">
    <citation type="submission" date="2023-08" db="EMBL/GenBank/DDBJ databases">
        <authorList>
            <person name="Chen Y."/>
            <person name="Shah S."/>
            <person name="Dougan E. K."/>
            <person name="Thang M."/>
            <person name="Chan C."/>
        </authorList>
    </citation>
    <scope>NUCLEOTIDE SEQUENCE</scope>
</reference>
<evidence type="ECO:0000313" key="3">
    <source>
        <dbReference type="Proteomes" id="UP001178507"/>
    </source>
</evidence>
<gene>
    <name evidence="2" type="ORF">EVOR1521_LOCUS19104</name>
</gene>
<accession>A0AA36IX32</accession>
<evidence type="ECO:0000256" key="1">
    <source>
        <dbReference type="SAM" id="MobiDB-lite"/>
    </source>
</evidence>
<feature type="compositionally biased region" description="Basic and acidic residues" evidence="1">
    <location>
        <begin position="292"/>
        <end position="316"/>
    </location>
</feature>
<keyword evidence="3" id="KW-1185">Reference proteome</keyword>
<evidence type="ECO:0000313" key="2">
    <source>
        <dbReference type="EMBL" id="CAJ1394453.1"/>
    </source>
</evidence>
<feature type="region of interest" description="Disordered" evidence="1">
    <location>
        <begin position="238"/>
        <end position="338"/>
    </location>
</feature>